<dbReference type="InterPro" id="IPR036705">
    <property type="entry name" value="Ribosyl_crysJ1_sf"/>
</dbReference>
<sequence length="305" mass="34321">IKLSTSGPDHYFGVYRHPEKEFSQSIDALVYEPSRIAEHNRADATFLAMGIPASLLHRDRPEAGIHINIDIGLMVSRNLCEITGLALSGYLASRLLLLEPRSDGEAVAQAEQVLTDAEKFCQKIETRFRETAPNLWDKTPESERGMLEQTIKSLREQWGIRFDELLSWICQNASDRHKTKIISPVQSYVLTLLPLCLLLVLREGRGFDSSLTIGLNMGKEADKTGILVGIWAGAIYGWQGIPELWRSGLVNGKEIRLRGEGLFSGRFPKEAKDIYEMELGLTTKEFEVGKKYFPKPSTKFTRPTP</sequence>
<proteinExistence type="predicted"/>
<evidence type="ECO:0000313" key="1">
    <source>
        <dbReference type="EMBL" id="SVD16187.1"/>
    </source>
</evidence>
<dbReference type="Gene3D" id="1.10.4080.10">
    <property type="entry name" value="ADP-ribosylation/Crystallin J1"/>
    <property type="match status" value="1"/>
</dbReference>
<name>A0A382T3Y1_9ZZZZ</name>
<dbReference type="Pfam" id="PF03747">
    <property type="entry name" value="ADP_ribosyl_GH"/>
    <property type="match status" value="1"/>
</dbReference>
<reference evidence="1" key="1">
    <citation type="submission" date="2018-05" db="EMBL/GenBank/DDBJ databases">
        <authorList>
            <person name="Lanie J.A."/>
            <person name="Ng W.-L."/>
            <person name="Kazmierczak K.M."/>
            <person name="Andrzejewski T.M."/>
            <person name="Davidsen T.M."/>
            <person name="Wayne K.J."/>
            <person name="Tettelin H."/>
            <person name="Glass J.I."/>
            <person name="Rusch D."/>
            <person name="Podicherti R."/>
            <person name="Tsui H.-C.T."/>
            <person name="Winkler M.E."/>
        </authorList>
    </citation>
    <scope>NUCLEOTIDE SEQUENCE</scope>
</reference>
<accession>A0A382T3Y1</accession>
<dbReference type="InterPro" id="IPR005502">
    <property type="entry name" value="Ribosyl_crysJ1"/>
</dbReference>
<dbReference type="EMBL" id="UINC01133326">
    <property type="protein sequence ID" value="SVD16187.1"/>
    <property type="molecule type" value="Genomic_DNA"/>
</dbReference>
<evidence type="ECO:0008006" key="2">
    <source>
        <dbReference type="Google" id="ProtNLM"/>
    </source>
</evidence>
<gene>
    <name evidence="1" type="ORF">METZ01_LOCUS369041</name>
</gene>
<organism evidence="1">
    <name type="scientific">marine metagenome</name>
    <dbReference type="NCBI Taxonomy" id="408172"/>
    <lineage>
        <taxon>unclassified sequences</taxon>
        <taxon>metagenomes</taxon>
        <taxon>ecological metagenomes</taxon>
    </lineage>
</organism>
<dbReference type="SUPFAM" id="SSF101478">
    <property type="entry name" value="ADP-ribosylglycohydrolase"/>
    <property type="match status" value="1"/>
</dbReference>
<dbReference type="AlphaFoldDB" id="A0A382T3Y1"/>
<feature type="non-terminal residue" evidence="1">
    <location>
        <position position="305"/>
    </location>
</feature>
<feature type="non-terminal residue" evidence="1">
    <location>
        <position position="1"/>
    </location>
</feature>
<protein>
    <recommendedName>
        <fullName evidence="2">ADP-ribosylglycohydrolase family protein</fullName>
    </recommendedName>
</protein>